<dbReference type="EMBL" id="JAAYEE010000073">
    <property type="protein sequence ID" value="NLW34685.1"/>
    <property type="molecule type" value="Genomic_DNA"/>
</dbReference>
<organism evidence="12 13">
    <name type="scientific">Syntrophorhabdus aromaticivorans</name>
    <dbReference type="NCBI Taxonomy" id="328301"/>
    <lineage>
        <taxon>Bacteria</taxon>
        <taxon>Pseudomonadati</taxon>
        <taxon>Thermodesulfobacteriota</taxon>
        <taxon>Syntrophorhabdia</taxon>
        <taxon>Syntrophorhabdales</taxon>
        <taxon>Syntrophorhabdaceae</taxon>
        <taxon>Syntrophorhabdus</taxon>
    </lineage>
</organism>
<dbReference type="GO" id="GO:0103016">
    <property type="term" value="F:tRNA-uridine 2-sulfurtransferase activity"/>
    <property type="evidence" value="ECO:0007669"/>
    <property type="project" value="UniProtKB-EC"/>
</dbReference>
<dbReference type="Gene3D" id="2.30.30.280">
    <property type="entry name" value="Adenine nucleotide alpha hydrolases-like domains"/>
    <property type="match status" value="1"/>
</dbReference>
<proteinExistence type="inferred from homology"/>
<feature type="site" description="Interaction with tRNA" evidence="9">
    <location>
        <position position="127"/>
    </location>
</feature>
<dbReference type="EC" id="2.8.1.13" evidence="9"/>
<dbReference type="NCBIfam" id="TIGR00420">
    <property type="entry name" value="trmU"/>
    <property type="match status" value="1"/>
</dbReference>
<feature type="binding site" evidence="9">
    <location>
        <position position="33"/>
    </location>
    <ligand>
        <name>ATP</name>
        <dbReference type="ChEBI" id="CHEBI:30616"/>
    </ligand>
</feature>
<dbReference type="FunFam" id="2.30.30.280:FF:000001">
    <property type="entry name" value="tRNA-specific 2-thiouridylase MnmA"/>
    <property type="match status" value="1"/>
</dbReference>
<evidence type="ECO:0000256" key="4">
    <source>
        <dbReference type="ARBA" id="ARBA00022741"/>
    </source>
</evidence>
<dbReference type="Pfam" id="PF20258">
    <property type="entry name" value="tRNA_Me_trans_C"/>
    <property type="match status" value="1"/>
</dbReference>
<evidence type="ECO:0000313" key="12">
    <source>
        <dbReference type="EMBL" id="NLW34685.1"/>
    </source>
</evidence>
<evidence type="ECO:0000256" key="1">
    <source>
        <dbReference type="ARBA" id="ARBA00022555"/>
    </source>
</evidence>
<dbReference type="InterPro" id="IPR014729">
    <property type="entry name" value="Rossmann-like_a/b/a_fold"/>
</dbReference>
<comment type="subcellular location">
    <subcellularLocation>
        <location evidence="9">Cytoplasm</location>
    </subcellularLocation>
</comment>
<dbReference type="GO" id="GO:0005737">
    <property type="term" value="C:cytoplasm"/>
    <property type="evidence" value="ECO:0007669"/>
    <property type="project" value="UniProtKB-SubCell"/>
</dbReference>
<comment type="function">
    <text evidence="9">Catalyzes the 2-thiolation of uridine at the wobble position (U34) of tRNA, leading to the formation of s(2)U34.</text>
</comment>
<evidence type="ECO:0000256" key="8">
    <source>
        <dbReference type="ARBA" id="ARBA00051542"/>
    </source>
</evidence>
<keyword evidence="5 9" id="KW-0067">ATP-binding</keyword>
<keyword evidence="4 9" id="KW-0547">Nucleotide-binding</keyword>
<dbReference type="PANTHER" id="PTHR11933">
    <property type="entry name" value="TRNA 5-METHYLAMINOMETHYL-2-THIOURIDYLATE -METHYLTRANSFERASE"/>
    <property type="match status" value="1"/>
</dbReference>
<comment type="catalytic activity">
    <reaction evidence="8 9">
        <text>S-sulfanyl-L-cysteinyl-[protein] + uridine(34) in tRNA + AH2 + ATP = 2-thiouridine(34) in tRNA + L-cysteinyl-[protein] + A + AMP + diphosphate + H(+)</text>
        <dbReference type="Rhea" id="RHEA:47032"/>
        <dbReference type="Rhea" id="RHEA-COMP:10131"/>
        <dbReference type="Rhea" id="RHEA-COMP:11726"/>
        <dbReference type="Rhea" id="RHEA-COMP:11727"/>
        <dbReference type="Rhea" id="RHEA-COMP:11728"/>
        <dbReference type="ChEBI" id="CHEBI:13193"/>
        <dbReference type="ChEBI" id="CHEBI:15378"/>
        <dbReference type="ChEBI" id="CHEBI:17499"/>
        <dbReference type="ChEBI" id="CHEBI:29950"/>
        <dbReference type="ChEBI" id="CHEBI:30616"/>
        <dbReference type="ChEBI" id="CHEBI:33019"/>
        <dbReference type="ChEBI" id="CHEBI:61963"/>
        <dbReference type="ChEBI" id="CHEBI:65315"/>
        <dbReference type="ChEBI" id="CHEBI:87170"/>
        <dbReference type="ChEBI" id="CHEBI:456215"/>
        <dbReference type="EC" id="2.8.1.13"/>
    </reaction>
</comment>
<accession>A0A971RZV9</accession>
<evidence type="ECO:0000259" key="10">
    <source>
        <dbReference type="Pfam" id="PF20258"/>
    </source>
</evidence>
<keyword evidence="6 9" id="KW-0694">RNA-binding</keyword>
<name>A0A971RZV9_9BACT</name>
<dbReference type="GO" id="GO:0005524">
    <property type="term" value="F:ATP binding"/>
    <property type="evidence" value="ECO:0007669"/>
    <property type="project" value="UniProtKB-KW"/>
</dbReference>
<keyword evidence="9" id="KW-0963">Cytoplasm</keyword>
<dbReference type="Proteomes" id="UP000777265">
    <property type="component" value="Unassembled WGS sequence"/>
</dbReference>
<keyword evidence="2 9" id="KW-0808">Transferase</keyword>
<evidence type="ECO:0000256" key="2">
    <source>
        <dbReference type="ARBA" id="ARBA00022679"/>
    </source>
</evidence>
<dbReference type="PANTHER" id="PTHR11933:SF5">
    <property type="entry name" value="MITOCHONDRIAL TRNA-SPECIFIC 2-THIOURIDYLASE 1"/>
    <property type="match status" value="1"/>
</dbReference>
<dbReference type="CDD" id="cd01998">
    <property type="entry name" value="MnmA_TRMU-like"/>
    <property type="match status" value="1"/>
</dbReference>
<feature type="domain" description="tRNA-specific 2-thiouridylase MnmA-like C-terminal" evidence="10">
    <location>
        <begin position="289"/>
        <end position="346"/>
    </location>
</feature>
<dbReference type="GO" id="GO:0000049">
    <property type="term" value="F:tRNA binding"/>
    <property type="evidence" value="ECO:0007669"/>
    <property type="project" value="UniProtKB-KW"/>
</dbReference>
<reference evidence="12" key="2">
    <citation type="submission" date="2020-01" db="EMBL/GenBank/DDBJ databases">
        <authorList>
            <person name="Campanaro S."/>
        </authorList>
    </citation>
    <scope>NUCLEOTIDE SEQUENCE</scope>
    <source>
        <strain evidence="12">AS06rmzACSIP_7</strain>
    </source>
</reference>
<dbReference type="InterPro" id="IPR046884">
    <property type="entry name" value="MnmA-like_central"/>
</dbReference>
<gene>
    <name evidence="9 12" type="primary">mnmA</name>
    <name evidence="12" type="ORF">GXY80_04265</name>
</gene>
<dbReference type="HAMAP" id="MF_00144">
    <property type="entry name" value="tRNA_thiouridyl_MnmA"/>
    <property type="match status" value="1"/>
</dbReference>
<dbReference type="NCBIfam" id="NF001138">
    <property type="entry name" value="PRK00143.1"/>
    <property type="match status" value="1"/>
</dbReference>
<dbReference type="InterPro" id="IPR023382">
    <property type="entry name" value="MnmA-like_central_sf"/>
</dbReference>
<feature type="active site" description="Cysteine persulfide intermediate" evidence="9">
    <location>
        <position position="198"/>
    </location>
</feature>
<evidence type="ECO:0000313" key="13">
    <source>
        <dbReference type="Proteomes" id="UP000777265"/>
    </source>
</evidence>
<evidence type="ECO:0000256" key="3">
    <source>
        <dbReference type="ARBA" id="ARBA00022694"/>
    </source>
</evidence>
<evidence type="ECO:0000256" key="5">
    <source>
        <dbReference type="ARBA" id="ARBA00022840"/>
    </source>
</evidence>
<dbReference type="Gene3D" id="2.40.30.10">
    <property type="entry name" value="Translation factors"/>
    <property type="match status" value="1"/>
</dbReference>
<evidence type="ECO:0000256" key="7">
    <source>
        <dbReference type="ARBA" id="ARBA00023157"/>
    </source>
</evidence>
<dbReference type="AlphaFoldDB" id="A0A971RZV9"/>
<dbReference type="Pfam" id="PF03054">
    <property type="entry name" value="tRNA_Me_trans"/>
    <property type="match status" value="1"/>
</dbReference>
<sequence>METVFVAMSGGIDSSFAAYLLRKQGFKVVGITFQLLPGSLKDVRNSKACCSLDTIHRAQRVADALSIPHYVINLKDEFEEYVIEKFIDAYRKGETPNPCVLCNRYIKFSSFATKALSMGGEKIATGHYARIEKTSGTYRLKKGVDKTKDQSYFLYPIKAQLLKSVLFPLGGLKKAEVKAMAEQVGWKKDSAEESQDICFIPEGDYRGFLSKFVHLRKGPVFSIDGKRLGEHDGIHLYTVGQRRGLHIPYKEPLYVVEIRPQENCLIVGPKDFLKKRYLTATAVNLLHPSSISVTGKVRYRQKEQPCHYTTEGGLLRVGFPQPIDAITPGQSVVLYTNDTVIGGGVIISAAV</sequence>
<keyword evidence="1 9" id="KW-0820">tRNA-binding</keyword>
<dbReference type="SUPFAM" id="SSF52402">
    <property type="entry name" value="Adenine nucleotide alpha hydrolases-like"/>
    <property type="match status" value="1"/>
</dbReference>
<dbReference type="Gene3D" id="3.40.50.620">
    <property type="entry name" value="HUPs"/>
    <property type="match status" value="1"/>
</dbReference>
<feature type="region of interest" description="Interaction with tRNA" evidence="9">
    <location>
        <begin position="148"/>
        <end position="150"/>
    </location>
</feature>
<dbReference type="GO" id="GO:0002143">
    <property type="term" value="P:tRNA wobble position uridine thiolation"/>
    <property type="evidence" value="ECO:0007669"/>
    <property type="project" value="TreeGrafter"/>
</dbReference>
<comment type="caution">
    <text evidence="9">Lacks conserved residue(s) required for the propagation of feature annotation.</text>
</comment>
<feature type="active site" description="Nucleophile" evidence="9">
    <location>
        <position position="102"/>
    </location>
</feature>
<comment type="caution">
    <text evidence="12">The sequence shown here is derived from an EMBL/GenBank/DDBJ whole genome shotgun (WGS) entry which is preliminary data.</text>
</comment>
<feature type="binding site" evidence="9">
    <location>
        <begin position="7"/>
        <end position="14"/>
    </location>
    <ligand>
        <name>ATP</name>
        <dbReference type="ChEBI" id="CHEBI:30616"/>
    </ligand>
</feature>
<evidence type="ECO:0000256" key="6">
    <source>
        <dbReference type="ARBA" id="ARBA00022884"/>
    </source>
</evidence>
<dbReference type="Pfam" id="PF20259">
    <property type="entry name" value="tRNA_Me_trans_M"/>
    <property type="match status" value="1"/>
</dbReference>
<protein>
    <recommendedName>
        <fullName evidence="9">tRNA-specific 2-thiouridylase MnmA</fullName>
        <ecNumber evidence="9">2.8.1.13</ecNumber>
    </recommendedName>
</protein>
<dbReference type="InterPro" id="IPR004506">
    <property type="entry name" value="MnmA-like"/>
</dbReference>
<feature type="domain" description="tRNA-specific 2-thiouridylase MnmA-like central" evidence="11">
    <location>
        <begin position="207"/>
        <end position="268"/>
    </location>
</feature>
<evidence type="ECO:0000259" key="11">
    <source>
        <dbReference type="Pfam" id="PF20259"/>
    </source>
</evidence>
<feature type="region of interest" description="Interaction with tRNA" evidence="9">
    <location>
        <begin position="298"/>
        <end position="299"/>
    </location>
</feature>
<keyword evidence="7" id="KW-1015">Disulfide bond</keyword>
<feature type="binding site" evidence="9">
    <location>
        <position position="126"/>
    </location>
    <ligand>
        <name>ATP</name>
        <dbReference type="ChEBI" id="CHEBI:30616"/>
    </ligand>
</feature>
<feature type="site" description="Interaction with tRNA" evidence="9">
    <location>
        <position position="330"/>
    </location>
</feature>
<keyword evidence="3 9" id="KW-0819">tRNA processing</keyword>
<dbReference type="InterPro" id="IPR046885">
    <property type="entry name" value="MnmA-like_C"/>
</dbReference>
<reference evidence="12" key="1">
    <citation type="journal article" date="2020" name="Biotechnol. Biofuels">
        <title>New insights from the biogas microbiome by comprehensive genome-resolved metagenomics of nearly 1600 species originating from multiple anaerobic digesters.</title>
        <authorList>
            <person name="Campanaro S."/>
            <person name="Treu L."/>
            <person name="Rodriguez-R L.M."/>
            <person name="Kovalovszki A."/>
            <person name="Ziels R.M."/>
            <person name="Maus I."/>
            <person name="Zhu X."/>
            <person name="Kougias P.G."/>
            <person name="Basile A."/>
            <person name="Luo G."/>
            <person name="Schluter A."/>
            <person name="Konstantinidis K.T."/>
            <person name="Angelidaki I."/>
        </authorList>
    </citation>
    <scope>NUCLEOTIDE SEQUENCE</scope>
    <source>
        <strain evidence="12">AS06rmzACSIP_7</strain>
    </source>
</reference>
<comment type="similarity">
    <text evidence="9">Belongs to the MnmA/TRMU family.</text>
</comment>
<evidence type="ECO:0000256" key="9">
    <source>
        <dbReference type="HAMAP-Rule" id="MF_00144"/>
    </source>
</evidence>